<accession>A0A0V0GRP0</accession>
<reference evidence="1" key="1">
    <citation type="submission" date="2015-12" db="EMBL/GenBank/DDBJ databases">
        <title>Gene expression during late stages of embryo sac development: a critical building block for successful pollen-pistil interactions.</title>
        <authorList>
            <person name="Liu Y."/>
            <person name="Joly V."/>
            <person name="Sabar M."/>
            <person name="Matton D.P."/>
        </authorList>
    </citation>
    <scope>NUCLEOTIDE SEQUENCE</scope>
</reference>
<evidence type="ECO:0000313" key="1">
    <source>
        <dbReference type="EMBL" id="JAP10718.1"/>
    </source>
</evidence>
<protein>
    <submittedName>
        <fullName evidence="1">Putative ovule protein</fullName>
    </submittedName>
</protein>
<dbReference type="AlphaFoldDB" id="A0A0V0GRP0"/>
<proteinExistence type="predicted"/>
<name>A0A0V0GRP0_SOLCH</name>
<organism evidence="1">
    <name type="scientific">Solanum chacoense</name>
    <name type="common">Chaco potato</name>
    <dbReference type="NCBI Taxonomy" id="4108"/>
    <lineage>
        <taxon>Eukaryota</taxon>
        <taxon>Viridiplantae</taxon>
        <taxon>Streptophyta</taxon>
        <taxon>Embryophyta</taxon>
        <taxon>Tracheophyta</taxon>
        <taxon>Spermatophyta</taxon>
        <taxon>Magnoliopsida</taxon>
        <taxon>eudicotyledons</taxon>
        <taxon>Gunneridae</taxon>
        <taxon>Pentapetalae</taxon>
        <taxon>asterids</taxon>
        <taxon>lamiids</taxon>
        <taxon>Solanales</taxon>
        <taxon>Solanaceae</taxon>
        <taxon>Solanoideae</taxon>
        <taxon>Solaneae</taxon>
        <taxon>Solanum</taxon>
    </lineage>
</organism>
<sequence length="62" mass="7159">MHVENLNFGKAFIPFDEMNQIQTLKVTYSKSTSIAKTKLGFAHCIRINFKFCFYICALYSSV</sequence>
<dbReference type="EMBL" id="GEDG01032616">
    <property type="protein sequence ID" value="JAP10718.1"/>
    <property type="molecule type" value="Transcribed_RNA"/>
</dbReference>